<gene>
    <name evidence="1" type="ORF">CF165_11330</name>
</gene>
<evidence type="ECO:0000313" key="2">
    <source>
        <dbReference type="Proteomes" id="UP000215199"/>
    </source>
</evidence>
<accession>A0A229TBN0</accession>
<dbReference type="EMBL" id="NMUL01000009">
    <property type="protein sequence ID" value="OXM68676.1"/>
    <property type="molecule type" value="Genomic_DNA"/>
</dbReference>
<name>A0A229TBN0_9PSEU</name>
<dbReference type="SUPFAM" id="SSF48452">
    <property type="entry name" value="TPR-like"/>
    <property type="match status" value="1"/>
</dbReference>
<comment type="caution">
    <text evidence="1">The sequence shown here is derived from an EMBL/GenBank/DDBJ whole genome shotgun (WGS) entry which is preliminary data.</text>
</comment>
<evidence type="ECO:0008006" key="3">
    <source>
        <dbReference type="Google" id="ProtNLM"/>
    </source>
</evidence>
<dbReference type="OrthoDB" id="4159174at2"/>
<dbReference type="Gene3D" id="1.25.40.10">
    <property type="entry name" value="Tetratricopeptide repeat domain"/>
    <property type="match status" value="1"/>
</dbReference>
<dbReference type="AlphaFoldDB" id="A0A229TBN0"/>
<organism evidence="1 2">
    <name type="scientific">Amycolatopsis vastitatis</name>
    <dbReference type="NCBI Taxonomy" id="1905142"/>
    <lineage>
        <taxon>Bacteria</taxon>
        <taxon>Bacillati</taxon>
        <taxon>Actinomycetota</taxon>
        <taxon>Actinomycetes</taxon>
        <taxon>Pseudonocardiales</taxon>
        <taxon>Pseudonocardiaceae</taxon>
        <taxon>Amycolatopsis</taxon>
    </lineage>
</organism>
<proteinExistence type="predicted"/>
<protein>
    <recommendedName>
        <fullName evidence="3">Tetratricopeptide repeat protein</fullName>
    </recommendedName>
</protein>
<dbReference type="Proteomes" id="UP000215199">
    <property type="component" value="Unassembled WGS sequence"/>
</dbReference>
<evidence type="ECO:0000313" key="1">
    <source>
        <dbReference type="EMBL" id="OXM68676.1"/>
    </source>
</evidence>
<reference evidence="2" key="1">
    <citation type="submission" date="2017-07" db="EMBL/GenBank/DDBJ databases">
        <title>Comparative genome mining reveals phylogenetic distribution patterns of secondary metabolites in Amycolatopsis.</title>
        <authorList>
            <person name="Adamek M."/>
            <person name="Alanjary M."/>
            <person name="Sales-Ortells H."/>
            <person name="Goodfellow M."/>
            <person name="Bull A.T."/>
            <person name="Kalinowski J."/>
            <person name="Ziemert N."/>
        </authorList>
    </citation>
    <scope>NUCLEOTIDE SEQUENCE [LARGE SCALE GENOMIC DNA]</scope>
    <source>
        <strain evidence="2">H5</strain>
    </source>
</reference>
<dbReference type="InterPro" id="IPR011990">
    <property type="entry name" value="TPR-like_helical_dom_sf"/>
</dbReference>
<dbReference type="RefSeq" id="WP_093947436.1">
    <property type="nucleotide sequence ID" value="NZ_NMUL01000009.1"/>
</dbReference>
<keyword evidence="2" id="KW-1185">Reference proteome</keyword>
<sequence>MSGDRTRYLDLAASCYERAGLFGDAARCREEAGTLLAAAPLYVRAGDPARAAGCYERARHPAEAADLLLRLGRAEEAAGCWERAGEGVTAAWLLLVHTRRFRHARWLLDGTGERGPRHELALALAEVREGAGEARLEQVVEQLATGDALRSDTAARRAELRDRAVAAADLAGRRDLAATVFAAAYGIDGDSVLPAWRAWAEEAMGGTLGLPGEQGSAA</sequence>